<feature type="transmembrane region" description="Helical" evidence="1">
    <location>
        <begin position="89"/>
        <end position="115"/>
    </location>
</feature>
<dbReference type="AlphaFoldDB" id="B9Z7G2"/>
<organism evidence="3 4">
    <name type="scientific">Pseudogulbenkiania ferrooxidans 2002</name>
    <dbReference type="NCBI Taxonomy" id="279714"/>
    <lineage>
        <taxon>Bacteria</taxon>
        <taxon>Pseudomonadati</taxon>
        <taxon>Pseudomonadota</taxon>
        <taxon>Betaproteobacteria</taxon>
        <taxon>Neisseriales</taxon>
        <taxon>Chromobacteriaceae</taxon>
        <taxon>Pseudogulbenkiania</taxon>
    </lineage>
</organism>
<dbReference type="InterPro" id="IPR046554">
    <property type="entry name" value="DUF6708"/>
</dbReference>
<reference evidence="3 4" key="1">
    <citation type="submission" date="2009-02" db="EMBL/GenBank/DDBJ databases">
        <title>Sequencing of the draft genome and assembly of Lutiella nitroferrum 2002.</title>
        <authorList>
            <consortium name="US DOE Joint Genome Institute (JGI-PGF)"/>
            <person name="Lucas S."/>
            <person name="Copeland A."/>
            <person name="Lapidus A."/>
            <person name="Glavina del Rio T."/>
            <person name="Tice H."/>
            <person name="Bruce D."/>
            <person name="Goodwin L."/>
            <person name="Pitluck S."/>
            <person name="Larimer F."/>
            <person name="Land M.L."/>
            <person name="Hauser L."/>
            <person name="Coates J.D."/>
        </authorList>
    </citation>
    <scope>NUCLEOTIDE SEQUENCE [LARGE SCALE GENOMIC DNA]</scope>
    <source>
        <strain evidence="3 4">2002</strain>
    </source>
</reference>
<dbReference type="Proteomes" id="UP000003165">
    <property type="component" value="Unassembled WGS sequence"/>
</dbReference>
<keyword evidence="4" id="KW-1185">Reference proteome</keyword>
<proteinExistence type="predicted"/>
<feature type="transmembrane region" description="Helical" evidence="1">
    <location>
        <begin position="127"/>
        <end position="147"/>
    </location>
</feature>
<dbReference type="RefSeq" id="WP_008955317.1">
    <property type="nucleotide sequence ID" value="NZ_ACIS01000009.1"/>
</dbReference>
<protein>
    <recommendedName>
        <fullName evidence="2">DUF6708 domain-containing protein</fullName>
    </recommendedName>
</protein>
<feature type="transmembrane region" description="Helical" evidence="1">
    <location>
        <begin position="344"/>
        <end position="368"/>
    </location>
</feature>
<accession>B9Z7G2</accession>
<name>B9Z7G2_9NEIS</name>
<keyword evidence="1" id="KW-1133">Transmembrane helix</keyword>
<feature type="transmembrane region" description="Helical" evidence="1">
    <location>
        <begin position="298"/>
        <end position="323"/>
    </location>
</feature>
<keyword evidence="1" id="KW-0812">Transmembrane</keyword>
<sequence>MYYLEWTVALNRMRHKPGSWQDKFQKNVAYKLAANKKKSLASRVSSGGDVKDVDIHESRAEKVDDNYAIYCKTGNYLDVCTYNDDKRGLLTLVFGALLYGMVPFSITTAVISYNIVVSPEEGGLEPISLLAGLVSWVMIFAVAYAFYRYLARIWRLEAFTMRRLVVRFNRETRQMYFLRPTFLGGVTAYNWDEIDAALPKDMLNHEGVGGMLVIGAITRDGVNPHSQITADGAFVGNACRDYQHLLSFWEYIRRFMEDGPDAVPEPRRRRSKWPNPLASMWTVSRLSLPGGFDLGRSFLWLRLVLTPVFVVWGLGHYASLLLCYEPRFPKAIRAASHESEARSLLALLGYNLLPLLYTVAGLWLYYAWQHGLDWRLPLQLVGWL</sequence>
<dbReference type="Pfam" id="PF20455">
    <property type="entry name" value="DUF6708"/>
    <property type="match status" value="1"/>
</dbReference>
<evidence type="ECO:0000313" key="4">
    <source>
        <dbReference type="Proteomes" id="UP000003165"/>
    </source>
</evidence>
<dbReference type="eggNOG" id="ENOG502ZXBP">
    <property type="taxonomic scope" value="Bacteria"/>
</dbReference>
<evidence type="ECO:0000259" key="2">
    <source>
        <dbReference type="Pfam" id="PF20455"/>
    </source>
</evidence>
<evidence type="ECO:0000313" key="3">
    <source>
        <dbReference type="EMBL" id="EEG07477.1"/>
    </source>
</evidence>
<dbReference type="EMBL" id="ACIS01000009">
    <property type="protein sequence ID" value="EEG07477.1"/>
    <property type="molecule type" value="Genomic_DNA"/>
</dbReference>
<comment type="caution">
    <text evidence="3">The sequence shown here is derived from an EMBL/GenBank/DDBJ whole genome shotgun (WGS) entry which is preliminary data.</text>
</comment>
<gene>
    <name evidence="3" type="ORF">FuraDRAFT_3298</name>
</gene>
<keyword evidence="1" id="KW-0472">Membrane</keyword>
<evidence type="ECO:0000256" key="1">
    <source>
        <dbReference type="SAM" id="Phobius"/>
    </source>
</evidence>
<feature type="domain" description="DUF6708" evidence="2">
    <location>
        <begin position="154"/>
        <end position="337"/>
    </location>
</feature>